<name>A0A841R9G2_9SPIO</name>
<evidence type="ECO:0008006" key="4">
    <source>
        <dbReference type="Google" id="ProtNLM"/>
    </source>
</evidence>
<evidence type="ECO:0000313" key="3">
    <source>
        <dbReference type="Proteomes" id="UP000587760"/>
    </source>
</evidence>
<dbReference type="RefSeq" id="WP_184745088.1">
    <property type="nucleotide sequence ID" value="NZ_JACHGJ010000002.1"/>
</dbReference>
<comment type="caution">
    <text evidence="2">The sequence shown here is derived from an EMBL/GenBank/DDBJ whole genome shotgun (WGS) entry which is preliminary data.</text>
</comment>
<feature type="transmembrane region" description="Helical" evidence="1">
    <location>
        <begin position="12"/>
        <end position="31"/>
    </location>
</feature>
<keyword evidence="1" id="KW-1133">Transmembrane helix</keyword>
<dbReference type="Gene3D" id="2.60.320.10">
    <property type="entry name" value="N-utilization substance G protein NusG, insert domain"/>
    <property type="match status" value="1"/>
</dbReference>
<sequence>MKFIKLFRPADYLIFILNIAAIVVFSLSVYGKAGEPSNVLIEAGEDQWIYSLDEDRIVHIHGNQGDTVIEIKDGKAHIADSPCPDKLCVQMGWLENPNDWAACLPNGVFVTLQGESDSEIDAISQ</sequence>
<dbReference type="AlphaFoldDB" id="A0A841R9G2"/>
<proteinExistence type="predicted"/>
<reference evidence="2 3" key="1">
    <citation type="submission" date="2020-08" db="EMBL/GenBank/DDBJ databases">
        <title>Genomic Encyclopedia of Type Strains, Phase IV (KMG-IV): sequencing the most valuable type-strain genomes for metagenomic binning, comparative biology and taxonomic classification.</title>
        <authorList>
            <person name="Goeker M."/>
        </authorList>
    </citation>
    <scope>NUCLEOTIDE SEQUENCE [LARGE SCALE GENOMIC DNA]</scope>
    <source>
        <strain evidence="2 3">DSM 2461</strain>
    </source>
</reference>
<evidence type="ECO:0000256" key="1">
    <source>
        <dbReference type="SAM" id="Phobius"/>
    </source>
</evidence>
<dbReference type="CDD" id="cd09910">
    <property type="entry name" value="NGN-insert_like"/>
    <property type="match status" value="1"/>
</dbReference>
<dbReference type="Pfam" id="PF07009">
    <property type="entry name" value="NusG_II"/>
    <property type="match status" value="1"/>
</dbReference>
<dbReference type="EMBL" id="JACHGJ010000002">
    <property type="protein sequence ID" value="MBB6479660.1"/>
    <property type="molecule type" value="Genomic_DNA"/>
</dbReference>
<gene>
    <name evidence="2" type="ORF">HNR50_001318</name>
</gene>
<evidence type="ECO:0000313" key="2">
    <source>
        <dbReference type="EMBL" id="MBB6479660.1"/>
    </source>
</evidence>
<protein>
    <recommendedName>
        <fullName evidence="4">NusG domain-containing protein</fullName>
    </recommendedName>
</protein>
<organism evidence="2 3">
    <name type="scientific">Spirochaeta isovalerica</name>
    <dbReference type="NCBI Taxonomy" id="150"/>
    <lineage>
        <taxon>Bacteria</taxon>
        <taxon>Pseudomonadati</taxon>
        <taxon>Spirochaetota</taxon>
        <taxon>Spirochaetia</taxon>
        <taxon>Spirochaetales</taxon>
        <taxon>Spirochaetaceae</taxon>
        <taxon>Spirochaeta</taxon>
    </lineage>
</organism>
<keyword evidence="3" id="KW-1185">Reference proteome</keyword>
<keyword evidence="1" id="KW-0812">Transmembrane</keyword>
<dbReference type="Proteomes" id="UP000587760">
    <property type="component" value="Unassembled WGS sequence"/>
</dbReference>
<keyword evidence="1" id="KW-0472">Membrane</keyword>
<accession>A0A841R9G2</accession>
<dbReference type="InterPro" id="IPR038690">
    <property type="entry name" value="NusG_2_sf"/>
</dbReference>